<dbReference type="Proteomes" id="UP001630127">
    <property type="component" value="Unassembled WGS sequence"/>
</dbReference>
<dbReference type="GO" id="GO:0016042">
    <property type="term" value="P:lipid catabolic process"/>
    <property type="evidence" value="ECO:0007669"/>
    <property type="project" value="UniProtKB-KW"/>
</dbReference>
<organism evidence="8 9">
    <name type="scientific">Cinchona calisaya</name>
    <dbReference type="NCBI Taxonomy" id="153742"/>
    <lineage>
        <taxon>Eukaryota</taxon>
        <taxon>Viridiplantae</taxon>
        <taxon>Streptophyta</taxon>
        <taxon>Embryophyta</taxon>
        <taxon>Tracheophyta</taxon>
        <taxon>Spermatophyta</taxon>
        <taxon>Magnoliopsida</taxon>
        <taxon>eudicotyledons</taxon>
        <taxon>Gunneridae</taxon>
        <taxon>Pentapetalae</taxon>
        <taxon>asterids</taxon>
        <taxon>lamiids</taxon>
        <taxon>Gentianales</taxon>
        <taxon>Rubiaceae</taxon>
        <taxon>Cinchonoideae</taxon>
        <taxon>Cinchoneae</taxon>
        <taxon>Cinchona</taxon>
    </lineage>
</organism>
<dbReference type="Pfam" id="PF00657">
    <property type="entry name" value="Lipase_GDSL"/>
    <property type="match status" value="1"/>
</dbReference>
<dbReference type="PANTHER" id="PTHR45650:SF3">
    <property type="entry name" value="OS01G0748500 PROTEIN"/>
    <property type="match status" value="1"/>
</dbReference>
<dbReference type="InterPro" id="IPR036514">
    <property type="entry name" value="SGNH_hydro_sf"/>
</dbReference>
<keyword evidence="9" id="KW-1185">Reference proteome</keyword>
<name>A0ABD2ZM94_9GENT</name>
<evidence type="ECO:0000256" key="7">
    <source>
        <dbReference type="ARBA" id="ARBA00023098"/>
    </source>
</evidence>
<keyword evidence="7" id="KW-0443">Lipid metabolism</keyword>
<protein>
    <recommendedName>
        <fullName evidence="10">GDSL esterase/lipase</fullName>
    </recommendedName>
</protein>
<comment type="similarity">
    <text evidence="2">Belongs to the 'GDSL' lipolytic enzyme family.</text>
</comment>
<evidence type="ECO:0000313" key="8">
    <source>
        <dbReference type="EMBL" id="KAL3520118.1"/>
    </source>
</evidence>
<dbReference type="InterPro" id="IPR051238">
    <property type="entry name" value="GDSL_esterase/lipase"/>
</dbReference>
<sequence length="219" mass="24638">MFIVSFCFPFHYQLSFWGSRSGQDIQEGVNYASAAAGIRDETGQQLGVRISFTTQVNNYKNTISRIVNIPGDEDSATDYLSKSIYSVGVGSNDYLNNYFMPLHYSSSRQFTPEQYAQTYAFGARKLALIGVGQIGFRPNALAQNSPNGKTCVRRINSANQIFNNKVKGLVNEFNNYYSDAKFIYIDAYGIFWDLINNPSLLVLGWQMLGDVVLEETMDK</sequence>
<gene>
    <name evidence="8" type="ORF">ACH5RR_018267</name>
</gene>
<proteinExistence type="inferred from homology"/>
<comment type="subcellular location">
    <subcellularLocation>
        <location evidence="1">Secreted</location>
    </subcellularLocation>
</comment>
<keyword evidence="4" id="KW-0732">Signal</keyword>
<evidence type="ECO:0000256" key="5">
    <source>
        <dbReference type="ARBA" id="ARBA00022801"/>
    </source>
</evidence>
<evidence type="ECO:0000256" key="3">
    <source>
        <dbReference type="ARBA" id="ARBA00022525"/>
    </source>
</evidence>
<evidence type="ECO:0000256" key="6">
    <source>
        <dbReference type="ARBA" id="ARBA00022963"/>
    </source>
</evidence>
<keyword evidence="5" id="KW-0378">Hydrolase</keyword>
<dbReference type="AlphaFoldDB" id="A0ABD2ZM94"/>
<evidence type="ECO:0000256" key="2">
    <source>
        <dbReference type="ARBA" id="ARBA00008668"/>
    </source>
</evidence>
<dbReference type="EMBL" id="JBJUIK010000008">
    <property type="protein sequence ID" value="KAL3520118.1"/>
    <property type="molecule type" value="Genomic_DNA"/>
</dbReference>
<comment type="caution">
    <text evidence="8">The sequence shown here is derived from an EMBL/GenBank/DDBJ whole genome shotgun (WGS) entry which is preliminary data.</text>
</comment>
<dbReference type="GO" id="GO:0005576">
    <property type="term" value="C:extracellular region"/>
    <property type="evidence" value="ECO:0007669"/>
    <property type="project" value="UniProtKB-SubCell"/>
</dbReference>
<dbReference type="GO" id="GO:0016787">
    <property type="term" value="F:hydrolase activity"/>
    <property type="evidence" value="ECO:0007669"/>
    <property type="project" value="UniProtKB-KW"/>
</dbReference>
<dbReference type="Gene3D" id="3.40.50.1110">
    <property type="entry name" value="SGNH hydrolase"/>
    <property type="match status" value="1"/>
</dbReference>
<reference evidence="8 9" key="1">
    <citation type="submission" date="2024-11" db="EMBL/GenBank/DDBJ databases">
        <title>A near-complete genome assembly of Cinchona calisaya.</title>
        <authorList>
            <person name="Lian D.C."/>
            <person name="Zhao X.W."/>
            <person name="Wei L."/>
        </authorList>
    </citation>
    <scope>NUCLEOTIDE SEQUENCE [LARGE SCALE GENOMIC DNA]</scope>
    <source>
        <tissue evidence="8">Nenye</tissue>
    </source>
</reference>
<evidence type="ECO:0000313" key="9">
    <source>
        <dbReference type="Proteomes" id="UP001630127"/>
    </source>
</evidence>
<accession>A0ABD2ZM94</accession>
<evidence type="ECO:0000256" key="1">
    <source>
        <dbReference type="ARBA" id="ARBA00004613"/>
    </source>
</evidence>
<evidence type="ECO:0000256" key="4">
    <source>
        <dbReference type="ARBA" id="ARBA00022729"/>
    </source>
</evidence>
<keyword evidence="6" id="KW-0442">Lipid degradation</keyword>
<evidence type="ECO:0008006" key="10">
    <source>
        <dbReference type="Google" id="ProtNLM"/>
    </source>
</evidence>
<dbReference type="InterPro" id="IPR001087">
    <property type="entry name" value="GDSL"/>
</dbReference>
<keyword evidence="3" id="KW-0964">Secreted</keyword>
<dbReference type="PANTHER" id="PTHR45650">
    <property type="entry name" value="GDSL-LIKE LIPASE/ACYLHYDROLASE-RELATED"/>
    <property type="match status" value="1"/>
</dbReference>